<dbReference type="AlphaFoldDB" id="A0A5J9TNW3"/>
<keyword evidence="2" id="KW-1185">Reference proteome</keyword>
<dbReference type="EMBL" id="RWGY01000039">
    <property type="protein sequence ID" value="TVU13034.1"/>
    <property type="molecule type" value="Genomic_DNA"/>
</dbReference>
<name>A0A5J9TNW3_9POAL</name>
<accession>A0A5J9TNW3</accession>
<proteinExistence type="predicted"/>
<evidence type="ECO:0000313" key="1">
    <source>
        <dbReference type="EMBL" id="TVU13034.1"/>
    </source>
</evidence>
<reference evidence="1 2" key="1">
    <citation type="journal article" date="2019" name="Sci. Rep.">
        <title>A high-quality genome of Eragrostis curvula grass provides insights into Poaceae evolution and supports new strategies to enhance forage quality.</title>
        <authorList>
            <person name="Carballo J."/>
            <person name="Santos B.A.C.M."/>
            <person name="Zappacosta D."/>
            <person name="Garbus I."/>
            <person name="Selva J.P."/>
            <person name="Gallo C.A."/>
            <person name="Diaz A."/>
            <person name="Albertini E."/>
            <person name="Caccamo M."/>
            <person name="Echenique V."/>
        </authorList>
    </citation>
    <scope>NUCLEOTIDE SEQUENCE [LARGE SCALE GENOMIC DNA]</scope>
    <source>
        <strain evidence="2">cv. Victoria</strain>
        <tissue evidence="1">Leaf</tissue>
    </source>
</reference>
<evidence type="ECO:0000313" key="2">
    <source>
        <dbReference type="Proteomes" id="UP000324897"/>
    </source>
</evidence>
<organism evidence="1 2">
    <name type="scientific">Eragrostis curvula</name>
    <name type="common">weeping love grass</name>
    <dbReference type="NCBI Taxonomy" id="38414"/>
    <lineage>
        <taxon>Eukaryota</taxon>
        <taxon>Viridiplantae</taxon>
        <taxon>Streptophyta</taxon>
        <taxon>Embryophyta</taxon>
        <taxon>Tracheophyta</taxon>
        <taxon>Spermatophyta</taxon>
        <taxon>Magnoliopsida</taxon>
        <taxon>Liliopsida</taxon>
        <taxon>Poales</taxon>
        <taxon>Poaceae</taxon>
        <taxon>PACMAD clade</taxon>
        <taxon>Chloridoideae</taxon>
        <taxon>Eragrostideae</taxon>
        <taxon>Eragrostidinae</taxon>
        <taxon>Eragrostis</taxon>
    </lineage>
</organism>
<gene>
    <name evidence="1" type="ORF">EJB05_46708</name>
</gene>
<dbReference type="Proteomes" id="UP000324897">
    <property type="component" value="Chromosome 3"/>
</dbReference>
<sequence>VDIEAIREILLFQLVCFPYNEERRTQSHCCSQLKEDSSVEELHPKKLRRMLYLFSFCDLLVQSSQLM</sequence>
<comment type="caution">
    <text evidence="1">The sequence shown here is derived from an EMBL/GenBank/DDBJ whole genome shotgun (WGS) entry which is preliminary data.</text>
</comment>
<feature type="non-terminal residue" evidence="1">
    <location>
        <position position="1"/>
    </location>
</feature>
<dbReference type="Gramene" id="TVU13034">
    <property type="protein sequence ID" value="TVU13034"/>
    <property type="gene ID" value="EJB05_46708"/>
</dbReference>
<protein>
    <submittedName>
        <fullName evidence="1">Uncharacterized protein</fullName>
    </submittedName>
</protein>